<dbReference type="AlphaFoldDB" id="A0A1H9ULJ7"/>
<evidence type="ECO:0000313" key="2">
    <source>
        <dbReference type="EMBL" id="SES10171.1"/>
    </source>
</evidence>
<dbReference type="EMBL" id="FOGW01000032">
    <property type="protein sequence ID" value="SES10171.1"/>
    <property type="molecule type" value="Genomic_DNA"/>
</dbReference>
<name>A0A1H9ULJ7_9FIRM</name>
<keyword evidence="3" id="KW-1185">Reference proteome</keyword>
<feature type="chain" id="PRO_5010213078" evidence="1">
    <location>
        <begin position="28"/>
        <end position="109"/>
    </location>
</feature>
<sequence length="109" mass="12218">MKGLKKRICALVMAGTMMFGGACSVYAATFGDKNSGASSDEYVEFVYHGTAWNYKKSSYKSTYFVYTRNGRTLMKKTAYNGKVSGNVTDDIRWGDKYTTKFKWGHGAKK</sequence>
<evidence type="ECO:0000256" key="1">
    <source>
        <dbReference type="SAM" id="SignalP"/>
    </source>
</evidence>
<dbReference type="Proteomes" id="UP000182471">
    <property type="component" value="Unassembled WGS sequence"/>
</dbReference>
<reference evidence="3" key="1">
    <citation type="submission" date="2016-10" db="EMBL/GenBank/DDBJ databases">
        <authorList>
            <person name="Varghese N."/>
            <person name="Submissions S."/>
        </authorList>
    </citation>
    <scope>NUCLEOTIDE SEQUENCE [LARGE SCALE GENOMIC DNA]</scope>
    <source>
        <strain evidence="3">S1b</strain>
    </source>
</reference>
<proteinExistence type="predicted"/>
<dbReference type="RefSeq" id="WP_074730949.1">
    <property type="nucleotide sequence ID" value="NZ_FOGW01000032.1"/>
</dbReference>
<feature type="signal peptide" evidence="1">
    <location>
        <begin position="1"/>
        <end position="27"/>
    </location>
</feature>
<gene>
    <name evidence="2" type="ORF">SAMN02910429_02164</name>
</gene>
<keyword evidence="1" id="KW-0732">Signal</keyword>
<organism evidence="2 3">
    <name type="scientific">Lachnobacterium bovis</name>
    <dbReference type="NCBI Taxonomy" id="140626"/>
    <lineage>
        <taxon>Bacteria</taxon>
        <taxon>Bacillati</taxon>
        <taxon>Bacillota</taxon>
        <taxon>Clostridia</taxon>
        <taxon>Lachnospirales</taxon>
        <taxon>Lachnospiraceae</taxon>
        <taxon>Lachnobacterium</taxon>
    </lineage>
</organism>
<evidence type="ECO:0000313" key="3">
    <source>
        <dbReference type="Proteomes" id="UP000182471"/>
    </source>
</evidence>
<accession>A0A1H9ULJ7</accession>
<protein>
    <submittedName>
        <fullName evidence="2">Uncharacterized protein</fullName>
    </submittedName>
</protein>
<dbReference type="PROSITE" id="PS51257">
    <property type="entry name" value="PROKAR_LIPOPROTEIN"/>
    <property type="match status" value="1"/>
</dbReference>